<evidence type="ECO:0000256" key="2">
    <source>
        <dbReference type="ARBA" id="ARBA00007776"/>
    </source>
</evidence>
<comment type="caution">
    <text evidence="9">The sequence shown here is derived from an EMBL/GenBank/DDBJ whole genome shotgun (WGS) entry which is preliminary data.</text>
</comment>
<comment type="similarity">
    <text evidence="2">Belongs to the MreD family.</text>
</comment>
<feature type="transmembrane region" description="Helical" evidence="8">
    <location>
        <begin position="125"/>
        <end position="150"/>
    </location>
</feature>
<gene>
    <name evidence="9" type="primary">mreD</name>
    <name evidence="9" type="ORF">E6K72_06195</name>
</gene>
<keyword evidence="4 8" id="KW-0812">Transmembrane</keyword>
<reference evidence="9 10" key="1">
    <citation type="journal article" date="2019" name="Nat. Microbiol.">
        <title>Mediterranean grassland soil C-N compound turnover is dependent on rainfall and depth, and is mediated by genomically divergent microorganisms.</title>
        <authorList>
            <person name="Diamond S."/>
            <person name="Andeer P.F."/>
            <person name="Li Z."/>
            <person name="Crits-Christoph A."/>
            <person name="Burstein D."/>
            <person name="Anantharaman K."/>
            <person name="Lane K.R."/>
            <person name="Thomas B.C."/>
            <person name="Pan C."/>
            <person name="Northen T.R."/>
            <person name="Banfield J.F."/>
        </authorList>
    </citation>
    <scope>NUCLEOTIDE SEQUENCE [LARGE SCALE GENOMIC DNA]</scope>
    <source>
        <strain evidence="9">WS_2</strain>
    </source>
</reference>
<protein>
    <submittedName>
        <fullName evidence="9">Rod shape-determining protein MreD</fullName>
    </submittedName>
</protein>
<evidence type="ECO:0000256" key="8">
    <source>
        <dbReference type="SAM" id="Phobius"/>
    </source>
</evidence>
<name>A0A538SW38_UNCEI</name>
<dbReference type="EMBL" id="VBOS01000208">
    <property type="protein sequence ID" value="TMQ55555.1"/>
    <property type="molecule type" value="Genomic_DNA"/>
</dbReference>
<dbReference type="GO" id="GO:0008360">
    <property type="term" value="P:regulation of cell shape"/>
    <property type="evidence" value="ECO:0007669"/>
    <property type="project" value="UniProtKB-KW"/>
</dbReference>
<evidence type="ECO:0000256" key="7">
    <source>
        <dbReference type="ARBA" id="ARBA00023136"/>
    </source>
</evidence>
<evidence type="ECO:0000256" key="4">
    <source>
        <dbReference type="ARBA" id="ARBA00022692"/>
    </source>
</evidence>
<evidence type="ECO:0000256" key="5">
    <source>
        <dbReference type="ARBA" id="ARBA00022960"/>
    </source>
</evidence>
<keyword evidence="7 8" id="KW-0472">Membrane</keyword>
<evidence type="ECO:0000256" key="6">
    <source>
        <dbReference type="ARBA" id="ARBA00022989"/>
    </source>
</evidence>
<keyword evidence="5" id="KW-0133">Cell shape</keyword>
<evidence type="ECO:0000256" key="3">
    <source>
        <dbReference type="ARBA" id="ARBA00022475"/>
    </source>
</evidence>
<feature type="transmembrane region" description="Helical" evidence="8">
    <location>
        <begin position="96"/>
        <end position="113"/>
    </location>
</feature>
<dbReference type="Pfam" id="PF04093">
    <property type="entry name" value="MreD"/>
    <property type="match status" value="1"/>
</dbReference>
<comment type="subcellular location">
    <subcellularLocation>
        <location evidence="1">Cell membrane</location>
        <topology evidence="1">Multi-pass membrane protein</topology>
    </subcellularLocation>
</comment>
<dbReference type="Proteomes" id="UP000317716">
    <property type="component" value="Unassembled WGS sequence"/>
</dbReference>
<feature type="transmembrane region" description="Helical" evidence="8">
    <location>
        <begin position="66"/>
        <end position="84"/>
    </location>
</feature>
<keyword evidence="6 8" id="KW-1133">Transmembrane helix</keyword>
<evidence type="ECO:0000313" key="10">
    <source>
        <dbReference type="Proteomes" id="UP000317716"/>
    </source>
</evidence>
<dbReference type="GO" id="GO:0005886">
    <property type="term" value="C:plasma membrane"/>
    <property type="evidence" value="ECO:0007669"/>
    <property type="project" value="UniProtKB-SubCell"/>
</dbReference>
<organism evidence="9 10">
    <name type="scientific">Eiseniibacteriota bacterium</name>
    <dbReference type="NCBI Taxonomy" id="2212470"/>
    <lineage>
        <taxon>Bacteria</taxon>
        <taxon>Candidatus Eiseniibacteriota</taxon>
    </lineage>
</organism>
<evidence type="ECO:0000256" key="1">
    <source>
        <dbReference type="ARBA" id="ARBA00004651"/>
    </source>
</evidence>
<sequence>MRSLGGLILLLAVALLLRSTALSSLAARGVVLDVLAFATVVWALRHGESSGATFGFLLGLAADLDAAHWLGRHTLILALIGYGVGRLNQTLMRDRAATHLILIVAATVAHQIWTLAFELGGVSGWLFLLARVGLAAAATGPLGTVLLALVRRVSGRPIFGDVAFATDSGK</sequence>
<dbReference type="NCBIfam" id="TIGR03426">
    <property type="entry name" value="shape_MreD"/>
    <property type="match status" value="1"/>
</dbReference>
<dbReference type="InterPro" id="IPR007227">
    <property type="entry name" value="Cell_shape_determining_MreD"/>
</dbReference>
<proteinExistence type="inferred from homology"/>
<evidence type="ECO:0000313" key="9">
    <source>
        <dbReference type="EMBL" id="TMQ55555.1"/>
    </source>
</evidence>
<keyword evidence="3" id="KW-1003">Cell membrane</keyword>
<accession>A0A538SW38</accession>
<dbReference type="AlphaFoldDB" id="A0A538SW38"/>